<dbReference type="InterPro" id="IPR035897">
    <property type="entry name" value="Toll_tir_struct_dom_sf"/>
</dbReference>
<dbReference type="EMBL" id="HBGT01009725">
    <property type="protein sequence ID" value="CAD9402434.1"/>
    <property type="molecule type" value="Transcribed_RNA"/>
</dbReference>
<feature type="compositionally biased region" description="Basic residues" evidence="2">
    <location>
        <begin position="200"/>
        <end position="211"/>
    </location>
</feature>
<evidence type="ECO:0000256" key="2">
    <source>
        <dbReference type="SAM" id="MobiDB-lite"/>
    </source>
</evidence>
<feature type="coiled-coil region" evidence="1">
    <location>
        <begin position="160"/>
        <end position="187"/>
    </location>
</feature>
<feature type="region of interest" description="Disordered" evidence="2">
    <location>
        <begin position="189"/>
        <end position="309"/>
    </location>
</feature>
<name>A0A7S2FLD4_9STRA</name>
<feature type="compositionally biased region" description="Gly residues" evidence="2">
    <location>
        <begin position="190"/>
        <end position="199"/>
    </location>
</feature>
<feature type="compositionally biased region" description="Polar residues" evidence="2">
    <location>
        <begin position="239"/>
        <end position="250"/>
    </location>
</feature>
<gene>
    <name evidence="3" type="ORF">FPAR1323_LOCUS5298</name>
</gene>
<evidence type="ECO:0008006" key="4">
    <source>
        <dbReference type="Google" id="ProtNLM"/>
    </source>
</evidence>
<proteinExistence type="predicted"/>
<reference evidence="3" key="1">
    <citation type="submission" date="2021-01" db="EMBL/GenBank/DDBJ databases">
        <authorList>
            <person name="Corre E."/>
            <person name="Pelletier E."/>
            <person name="Niang G."/>
            <person name="Scheremetjew M."/>
            <person name="Finn R."/>
            <person name="Kale V."/>
            <person name="Holt S."/>
            <person name="Cochrane G."/>
            <person name="Meng A."/>
            <person name="Brown T."/>
            <person name="Cohen L."/>
        </authorList>
    </citation>
    <scope>NUCLEOTIDE SEQUENCE</scope>
    <source>
        <strain evidence="3">RCC1693</strain>
    </source>
</reference>
<organism evidence="3">
    <name type="scientific">Florenciella parvula</name>
    <dbReference type="NCBI Taxonomy" id="236787"/>
    <lineage>
        <taxon>Eukaryota</taxon>
        <taxon>Sar</taxon>
        <taxon>Stramenopiles</taxon>
        <taxon>Ochrophyta</taxon>
        <taxon>Dictyochophyceae</taxon>
        <taxon>Florenciellales</taxon>
        <taxon>Florenciella</taxon>
    </lineage>
</organism>
<evidence type="ECO:0000256" key="1">
    <source>
        <dbReference type="SAM" id="Coils"/>
    </source>
</evidence>
<protein>
    <recommendedName>
        <fullName evidence="4">TIR domain-containing protein</fullName>
    </recommendedName>
</protein>
<evidence type="ECO:0000313" key="3">
    <source>
        <dbReference type="EMBL" id="CAD9402434.1"/>
    </source>
</evidence>
<dbReference type="SUPFAM" id="SSF52200">
    <property type="entry name" value="Toll/Interleukin receptor TIR domain"/>
    <property type="match status" value="1"/>
</dbReference>
<accession>A0A7S2FLD4</accession>
<dbReference type="AlphaFoldDB" id="A0A7S2FLD4"/>
<keyword evidence="1" id="KW-0175">Coiled coil</keyword>
<sequence>MYYDKVQKAEIMLVIQTPGYYRSGACLDEITEAHRCGLYVIPLIFEYGDEGQAPWDLPEKVWSQQLDHVEKQITDGKSGAEEKLDRYKDAIKFLAGINSDPAPVSKTEAKQGKGTVLSPLEKRDILEGQKDILEKVVQRCKDIINRSPSQHKVVNTNVEKRKVDDEIALLKRQLAEKEVRIAELVAENGRLGGGGGGQGRRGKIGRRVTHRRTAEPAAQDAGLLGAPGSEYSLVPTRQFDGSKSSPSITPSKAGRLAPLTGGHAGPDSGASPQKRRAAPRAPATGDADMPKAAGSNFSWMPKPIGSPNR</sequence>